<evidence type="ECO:0000256" key="3">
    <source>
        <dbReference type="ARBA" id="ARBA00022737"/>
    </source>
</evidence>
<accession>S0EVH8</accession>
<dbReference type="CDD" id="cd02892">
    <property type="entry name" value="SQCY_1"/>
    <property type="match status" value="1"/>
</dbReference>
<dbReference type="FunCoup" id="S0EVH8">
    <property type="interactions" value="107"/>
</dbReference>
<dbReference type="PANTHER" id="PTHR11764:SF20">
    <property type="entry name" value="LANOSTEROL SYNTHASE"/>
    <property type="match status" value="1"/>
</dbReference>
<dbReference type="NCBIfam" id="TIGR01507">
    <property type="entry name" value="hopene_cyclase"/>
    <property type="match status" value="1"/>
</dbReference>
<dbReference type="InterPro" id="IPR032697">
    <property type="entry name" value="SQ_cyclase_N"/>
</dbReference>
<dbReference type="AlphaFoldDB" id="S0EVH8"/>
<keyword evidence="4 7" id="KW-0413">Isomerase</keyword>
<dbReference type="NCBIfam" id="TIGR01787">
    <property type="entry name" value="squalene_cyclas"/>
    <property type="match status" value="1"/>
</dbReference>
<dbReference type="InterPro" id="IPR018333">
    <property type="entry name" value="Squalene_cyclase"/>
</dbReference>
<protein>
    <submittedName>
        <fullName evidence="7">Squalene-hopene cyclase</fullName>
        <ecNumber evidence="7">5.4.99.17</ecNumber>
    </submittedName>
</protein>
<dbReference type="GO" id="GO:0005811">
    <property type="term" value="C:lipid droplet"/>
    <property type="evidence" value="ECO:0007669"/>
    <property type="project" value="InterPro"/>
</dbReference>
<dbReference type="GO" id="GO:0016104">
    <property type="term" value="P:triterpenoid biosynthetic process"/>
    <property type="evidence" value="ECO:0007669"/>
    <property type="project" value="InterPro"/>
</dbReference>
<dbReference type="RefSeq" id="WP_016482964.1">
    <property type="nucleotide sequence ID" value="NC_021487.1"/>
</dbReference>
<dbReference type="Gene3D" id="1.50.10.20">
    <property type="match status" value="2"/>
</dbReference>
<comment type="pathway">
    <text evidence="1">Secondary metabolite biosynthesis; hopanoid biosynthesis.</text>
</comment>
<keyword evidence="3" id="KW-0677">Repeat</keyword>
<evidence type="ECO:0000259" key="5">
    <source>
        <dbReference type="Pfam" id="PF13243"/>
    </source>
</evidence>
<dbReference type="PROSITE" id="PS01074">
    <property type="entry name" value="TERPENE_SYNTHASES"/>
    <property type="match status" value="1"/>
</dbReference>
<sequence length="692" mass="79449">MKTRLDHAETESVQAIVPSAARTHSVLNGHLTSTISLEAIRQALRGAIHYLRDRQQPDGHWVAELEGDTILESEYILLLQFLGKNDPEKFRKLANYIRSKQHPEGYWAIYPGGPPEVSASVKAYFACKLAGFSESEPFMIRARRAILSLGGVTHCNTFTKLYLSIFGQYDWYGVPVIPPELILMPKWFYFNIYEMSSWSRAILVPLSVINALRPYRPIPAHATIDELFVGGKSRKRMRLPWDSRPLTWRNVFLIVDKILKLYHASPIKPFRKLALQRCLQWLLEREENSGGLGAIFPAMTHAIMAYKCMGLPDDHPAIQKELKELAAFEIEEGDTIRLQPCVSPVWDTAISLNALLDSGYPPESEEIRKAAEWLLSKQTRKKGDWAVKVRNVEPGGWYFENENEFYPDVDDTIMVLMALYKTYCHDGRPWTEAPPEVREAMRKGLNWVFAMQNRDGGWASFDKDNNRILFQYVPYADHNAMLDPSSADITARVLEMCSYYGIGKTDPRVKRAIAYLYKEQEEDGSWFGRWGVNYLYGTWQVLRGLSRIGEDMRSERIQRAVRWLHSVQNEDGGWGESCQSYEPGHPKATGPSTPSQTAWALMGLFNAGDLSSCAVQRGIEYLLKNQTDDGTWLEEWFTGTGFPRVFYLRYHFYRHYFPLWALAQYHRFVTGEPAYTPELAQPSTDRFANLEV</sequence>
<dbReference type="InterPro" id="IPR002365">
    <property type="entry name" value="Terpene_synthase_CS"/>
</dbReference>
<comment type="similarity">
    <text evidence="2">Belongs to the terpene cyclase/mutase family.</text>
</comment>
<dbReference type="PANTHER" id="PTHR11764">
    <property type="entry name" value="TERPENE CYCLASE/MUTASE FAMILY MEMBER"/>
    <property type="match status" value="1"/>
</dbReference>
<feature type="domain" description="Squalene cyclase C-terminal" evidence="5">
    <location>
        <begin position="342"/>
        <end position="666"/>
    </location>
</feature>
<dbReference type="Pfam" id="PF13249">
    <property type="entry name" value="SQHop_cyclase_N"/>
    <property type="match status" value="1"/>
</dbReference>
<dbReference type="GO" id="GO:0051007">
    <property type="term" value="F:squalene-hopene cyclase activity"/>
    <property type="evidence" value="ECO:0007669"/>
    <property type="project" value="UniProtKB-EC"/>
</dbReference>
<dbReference type="SFLD" id="SFLDG01016">
    <property type="entry name" value="Prenyltransferase_Like_2"/>
    <property type="match status" value="1"/>
</dbReference>
<proteinExistence type="inferred from homology"/>
<evidence type="ECO:0000313" key="8">
    <source>
        <dbReference type="Proteomes" id="UP000014227"/>
    </source>
</evidence>
<dbReference type="eggNOG" id="COG1657">
    <property type="taxonomic scope" value="Bacteria"/>
</dbReference>
<dbReference type="SUPFAM" id="SSF48239">
    <property type="entry name" value="Terpenoid cyclases/Protein prenyltransferases"/>
    <property type="match status" value="2"/>
</dbReference>
<dbReference type="UniPathway" id="UPA00337"/>
<organism evidence="7 8">
    <name type="scientific">Chthonomonas calidirosea (strain DSM 23976 / ICMP 18418 / T49)</name>
    <dbReference type="NCBI Taxonomy" id="1303518"/>
    <lineage>
        <taxon>Bacteria</taxon>
        <taxon>Bacillati</taxon>
        <taxon>Armatimonadota</taxon>
        <taxon>Chthonomonadia</taxon>
        <taxon>Chthonomonadales</taxon>
        <taxon>Chthonomonadaceae</taxon>
        <taxon>Chthonomonas</taxon>
    </lineage>
</organism>
<dbReference type="PATRIC" id="fig|1303518.3.peg.1660"/>
<evidence type="ECO:0000256" key="2">
    <source>
        <dbReference type="ARBA" id="ARBA00009755"/>
    </source>
</evidence>
<dbReference type="STRING" id="454171.CP488_02480"/>
<dbReference type="KEGG" id="ccz:CCALI_01615"/>
<gene>
    <name evidence="7" type="ORF">CCALI_01615</name>
</gene>
<name>S0EVH8_CHTCT</name>
<dbReference type="Pfam" id="PF13243">
    <property type="entry name" value="SQHop_cyclase_C"/>
    <property type="match status" value="1"/>
</dbReference>
<reference evidence="8" key="1">
    <citation type="submission" date="2013-03" db="EMBL/GenBank/DDBJ databases">
        <title>Genome sequence of Chthonomonas calidirosea, the first sequenced genome from the Armatimonadetes phylum (formally candidate division OP10).</title>
        <authorList>
            <person name="Lee K.C.Y."/>
            <person name="Morgan X.C."/>
            <person name="Dunfield P.F."/>
            <person name="Tamas I."/>
            <person name="Houghton K.M."/>
            <person name="Vyssotski M."/>
            <person name="Ryan J.L.J."/>
            <person name="Lagutin K."/>
            <person name="McDonald I.R."/>
            <person name="Stott M.B."/>
        </authorList>
    </citation>
    <scope>NUCLEOTIDE SEQUENCE [LARGE SCALE GENOMIC DNA]</scope>
    <source>
        <strain evidence="8">DSM 23976 / ICMP 18418 / T49</strain>
    </source>
</reference>
<dbReference type="HOGENOM" id="CLU_019345_0_0_0"/>
<feature type="domain" description="Squalene cyclase N-terminal" evidence="6">
    <location>
        <begin position="47"/>
        <end position="332"/>
    </location>
</feature>
<keyword evidence="8" id="KW-1185">Reference proteome</keyword>
<dbReference type="InterPro" id="IPR008930">
    <property type="entry name" value="Terpenoid_cyclase/PrenylTrfase"/>
</dbReference>
<dbReference type="InterPro" id="IPR032696">
    <property type="entry name" value="SQ_cyclase_C"/>
</dbReference>
<evidence type="ECO:0000313" key="7">
    <source>
        <dbReference type="EMBL" id="CCW35431.1"/>
    </source>
</evidence>
<evidence type="ECO:0000256" key="1">
    <source>
        <dbReference type="ARBA" id="ARBA00004999"/>
    </source>
</evidence>
<dbReference type="Proteomes" id="UP000014227">
    <property type="component" value="Chromosome I"/>
</dbReference>
<dbReference type="InParanoid" id="S0EVH8"/>
<evidence type="ECO:0000259" key="6">
    <source>
        <dbReference type="Pfam" id="PF13249"/>
    </source>
</evidence>
<dbReference type="EMBL" id="HF951689">
    <property type="protein sequence ID" value="CCW35431.1"/>
    <property type="molecule type" value="Genomic_DNA"/>
</dbReference>
<evidence type="ECO:0000256" key="4">
    <source>
        <dbReference type="ARBA" id="ARBA00023235"/>
    </source>
</evidence>
<dbReference type="EC" id="5.4.99.17" evidence="7"/>
<dbReference type="InterPro" id="IPR006400">
    <property type="entry name" value="Hopene-cyclase"/>
</dbReference>